<organism evidence="3 4">
    <name type="scientific">Jejuia spongiicola</name>
    <dbReference type="NCBI Taxonomy" id="2942207"/>
    <lineage>
        <taxon>Bacteria</taxon>
        <taxon>Pseudomonadati</taxon>
        <taxon>Bacteroidota</taxon>
        <taxon>Flavobacteriia</taxon>
        <taxon>Flavobacteriales</taxon>
        <taxon>Flavobacteriaceae</taxon>
        <taxon>Jejuia</taxon>
    </lineage>
</organism>
<dbReference type="Pfam" id="PF10077">
    <property type="entry name" value="DUF2314"/>
    <property type="match status" value="1"/>
</dbReference>
<dbReference type="InterPro" id="IPR018756">
    <property type="entry name" value="DUF2314"/>
</dbReference>
<evidence type="ECO:0000313" key="4">
    <source>
        <dbReference type="Proteomes" id="UP001165381"/>
    </source>
</evidence>
<feature type="signal peptide" evidence="1">
    <location>
        <begin position="1"/>
        <end position="22"/>
    </location>
</feature>
<protein>
    <submittedName>
        <fullName evidence="3">DUF2314 domain-containing protein</fullName>
    </submittedName>
</protein>
<dbReference type="EMBL" id="JAMFLZ010000006">
    <property type="protein sequence ID" value="MCL6296018.1"/>
    <property type="molecule type" value="Genomic_DNA"/>
</dbReference>
<gene>
    <name evidence="3" type="ORF">M3P09_13485</name>
</gene>
<evidence type="ECO:0000259" key="2">
    <source>
        <dbReference type="Pfam" id="PF10077"/>
    </source>
</evidence>
<dbReference type="RefSeq" id="WP_249973536.1">
    <property type="nucleotide sequence ID" value="NZ_JAMFLZ010000006.1"/>
</dbReference>
<feature type="chain" id="PRO_5045253088" evidence="1">
    <location>
        <begin position="23"/>
        <end position="441"/>
    </location>
</feature>
<sequence length="441" mass="50382">MKINYISLFLLALLTCASYSQNKIPKGNIADDKVLFEYAIYFLDNDIVKVEDAIKTIKKLHPSIKLLDSVSNPESIKESSVVITPITNVKEQFPPADLEYLQYTNQGLSESEKIELQKSKYVLLLDFMCKQDELITTLKTANNFVKDLVKNKKAVIFDSDTRETYSKDYWNAKRLINDNTVNISNHITIHFYQKEEYCRAITLGMLKFGLPDLCIENLSCNSSLGLTSFINLIAQTLLEKQKIEKTGRIKLNIDAIKNEELKAVLLSSLYENAEKKAEINLIKGTWEEGDPQNRLIEIGFSEANPQVEHNEVITKLFGSLDKVSYLNHNEELLAASKRAKEKIPELRKLFLAGLPINSSLLIKFPFENSEGEREWMWVEITKWKGETINGLLQNEPRVVENLKAGSKVSKNINDMFDYILYKADGTQEGNETSEIIMKMQN</sequence>
<keyword evidence="1" id="KW-0732">Signal</keyword>
<reference evidence="3" key="1">
    <citation type="submission" date="2022-05" db="EMBL/GenBank/DDBJ databases">
        <authorList>
            <person name="Park J.-S."/>
        </authorList>
    </citation>
    <scope>NUCLEOTIDE SEQUENCE</scope>
    <source>
        <strain evidence="3">2012CJ34-3</strain>
    </source>
</reference>
<evidence type="ECO:0000256" key="1">
    <source>
        <dbReference type="SAM" id="SignalP"/>
    </source>
</evidence>
<accession>A0ABT0QHS0</accession>
<evidence type="ECO:0000313" key="3">
    <source>
        <dbReference type="EMBL" id="MCL6296018.1"/>
    </source>
</evidence>
<name>A0ABT0QHS0_9FLAO</name>
<keyword evidence="4" id="KW-1185">Reference proteome</keyword>
<comment type="caution">
    <text evidence="3">The sequence shown here is derived from an EMBL/GenBank/DDBJ whole genome shotgun (WGS) entry which is preliminary data.</text>
</comment>
<dbReference type="Proteomes" id="UP001165381">
    <property type="component" value="Unassembled WGS sequence"/>
</dbReference>
<proteinExistence type="predicted"/>
<feature type="domain" description="DUF2314" evidence="2">
    <location>
        <begin position="355"/>
        <end position="429"/>
    </location>
</feature>